<gene>
    <name evidence="2" type="ORF">EGYM00163_LOCUS18577</name>
</gene>
<evidence type="ECO:0000259" key="1">
    <source>
        <dbReference type="PROSITE" id="PS50181"/>
    </source>
</evidence>
<dbReference type="Gene3D" id="2.60.120.200">
    <property type="match status" value="1"/>
</dbReference>
<organism evidence="2">
    <name type="scientific">Eutreptiella gymnastica</name>
    <dbReference type="NCBI Taxonomy" id="73025"/>
    <lineage>
        <taxon>Eukaryota</taxon>
        <taxon>Discoba</taxon>
        <taxon>Euglenozoa</taxon>
        <taxon>Euglenida</taxon>
        <taxon>Spirocuta</taxon>
        <taxon>Euglenophyceae</taxon>
        <taxon>Eutreptiales</taxon>
        <taxon>Eutreptiaceae</taxon>
        <taxon>Eutreptiella</taxon>
    </lineage>
</organism>
<dbReference type="Gene3D" id="1.20.1280.50">
    <property type="match status" value="1"/>
</dbReference>
<reference evidence="2" key="1">
    <citation type="submission" date="2021-01" db="EMBL/GenBank/DDBJ databases">
        <authorList>
            <person name="Corre E."/>
            <person name="Pelletier E."/>
            <person name="Niang G."/>
            <person name="Scheremetjew M."/>
            <person name="Finn R."/>
            <person name="Kale V."/>
            <person name="Holt S."/>
            <person name="Cochrane G."/>
            <person name="Meng A."/>
            <person name="Brown T."/>
            <person name="Cohen L."/>
        </authorList>
    </citation>
    <scope>NUCLEOTIDE SEQUENCE</scope>
    <source>
        <strain evidence="2">CCMP1594</strain>
    </source>
</reference>
<dbReference type="PROSITE" id="PS50181">
    <property type="entry name" value="FBOX"/>
    <property type="match status" value="1"/>
</dbReference>
<dbReference type="SUPFAM" id="SSF49899">
    <property type="entry name" value="Concanavalin A-like lectins/glucanases"/>
    <property type="match status" value="1"/>
</dbReference>
<dbReference type="SUPFAM" id="SSF81383">
    <property type="entry name" value="F-box domain"/>
    <property type="match status" value="1"/>
</dbReference>
<protein>
    <recommendedName>
        <fullName evidence="1">F-box domain-containing protein</fullName>
    </recommendedName>
</protein>
<dbReference type="EMBL" id="HBJA01052424">
    <property type="protein sequence ID" value="CAE0807448.1"/>
    <property type="molecule type" value="Transcribed_RNA"/>
</dbReference>
<dbReference type="InterPro" id="IPR001810">
    <property type="entry name" value="F-box_dom"/>
</dbReference>
<dbReference type="AlphaFoldDB" id="A0A7S4FPG2"/>
<accession>A0A7S4FPG2</accession>
<sequence length="271" mass="30938">MAAPFEGQERIQATSTPTLLRLPQEMVLQMLSYLTVQDISMFSLVSMCCAQLCGKEQVWSALLCQCVWPRPGAVAWAGKDCKQVCMQLFRWPPPQHGWFFDTQFTVDHYGSIDLRKGPECEMQWCQSYVQVKQGFCYADFDIGQADTAITMTAWLRTEKESHLSCKCSEGSCVNYFIDYEADGNWHLLALVEKGDSSDWYMDGQFVYTYSGEGFLNRWQRPGTFCLGRVNSSIAGKPEQFDGRLCQVCLWACALTPEHIFNLFHCGLRRPL</sequence>
<dbReference type="InterPro" id="IPR013320">
    <property type="entry name" value="ConA-like_dom_sf"/>
</dbReference>
<evidence type="ECO:0000313" key="2">
    <source>
        <dbReference type="EMBL" id="CAE0807448.1"/>
    </source>
</evidence>
<dbReference type="InterPro" id="IPR036047">
    <property type="entry name" value="F-box-like_dom_sf"/>
</dbReference>
<name>A0A7S4FPG2_9EUGL</name>
<feature type="domain" description="F-box" evidence="1">
    <location>
        <begin position="16"/>
        <end position="62"/>
    </location>
</feature>
<proteinExistence type="predicted"/>